<feature type="transmembrane region" description="Helical" evidence="1">
    <location>
        <begin position="71"/>
        <end position="89"/>
    </location>
</feature>
<dbReference type="RefSeq" id="WP_380773357.1">
    <property type="nucleotide sequence ID" value="NZ_JBHUEO010000018.1"/>
</dbReference>
<keyword evidence="1" id="KW-0472">Membrane</keyword>
<evidence type="ECO:0000256" key="1">
    <source>
        <dbReference type="SAM" id="Phobius"/>
    </source>
</evidence>
<evidence type="ECO:0000313" key="2">
    <source>
        <dbReference type="EMBL" id="MFD1706707.1"/>
    </source>
</evidence>
<sequence length="145" mass="17072">MLIGITFVFTFFVIVISVFVTLFFKYHLEEMFHEKKDVTAFHLCNLLIILMVSGGAYAVMTIYVLKNDFKLFQSAAILLLIILPTYLLGHRLSKQYKSVYQKYKVTDNEKVIVLNENYLKKKRDAKFKEYNAIAKEDKITSRRRL</sequence>
<organism evidence="2 3">
    <name type="scientific">Siminovitchia sediminis</name>
    <dbReference type="NCBI Taxonomy" id="1274353"/>
    <lineage>
        <taxon>Bacteria</taxon>
        <taxon>Bacillati</taxon>
        <taxon>Bacillota</taxon>
        <taxon>Bacilli</taxon>
        <taxon>Bacillales</taxon>
        <taxon>Bacillaceae</taxon>
        <taxon>Siminovitchia</taxon>
    </lineage>
</organism>
<keyword evidence="1" id="KW-0812">Transmembrane</keyword>
<comment type="caution">
    <text evidence="2">The sequence shown here is derived from an EMBL/GenBank/DDBJ whole genome shotgun (WGS) entry which is preliminary data.</text>
</comment>
<proteinExistence type="predicted"/>
<feature type="transmembrane region" description="Helical" evidence="1">
    <location>
        <begin position="40"/>
        <end position="65"/>
    </location>
</feature>
<feature type="transmembrane region" description="Helical" evidence="1">
    <location>
        <begin position="6"/>
        <end position="28"/>
    </location>
</feature>
<gene>
    <name evidence="2" type="ORF">ACFSCZ_08050</name>
</gene>
<reference evidence="3" key="1">
    <citation type="journal article" date="2019" name="Int. J. Syst. Evol. Microbiol.">
        <title>The Global Catalogue of Microorganisms (GCM) 10K type strain sequencing project: providing services to taxonomists for standard genome sequencing and annotation.</title>
        <authorList>
            <consortium name="The Broad Institute Genomics Platform"/>
            <consortium name="The Broad Institute Genome Sequencing Center for Infectious Disease"/>
            <person name="Wu L."/>
            <person name="Ma J."/>
        </authorList>
    </citation>
    <scope>NUCLEOTIDE SEQUENCE [LARGE SCALE GENOMIC DNA]</scope>
    <source>
        <strain evidence="3">CGMCC 1.12295</strain>
    </source>
</reference>
<evidence type="ECO:0000313" key="3">
    <source>
        <dbReference type="Proteomes" id="UP001597301"/>
    </source>
</evidence>
<keyword evidence="1" id="KW-1133">Transmembrane helix</keyword>
<dbReference type="EMBL" id="JBHUEO010000018">
    <property type="protein sequence ID" value="MFD1706707.1"/>
    <property type="molecule type" value="Genomic_DNA"/>
</dbReference>
<dbReference type="Proteomes" id="UP001597301">
    <property type="component" value="Unassembled WGS sequence"/>
</dbReference>
<protein>
    <submittedName>
        <fullName evidence="2">Uncharacterized protein</fullName>
    </submittedName>
</protein>
<keyword evidence="3" id="KW-1185">Reference proteome</keyword>
<name>A0ABW4KI24_9BACI</name>
<accession>A0ABW4KI24</accession>